<dbReference type="GeneID" id="5977099"/>
<evidence type="ECO:0000313" key="3">
    <source>
        <dbReference type="Proteomes" id="UP000001055"/>
    </source>
</evidence>
<feature type="domain" description="Heterokaryon incompatibility" evidence="1">
    <location>
        <begin position="133"/>
        <end position="284"/>
    </location>
</feature>
<dbReference type="VEuPathDB" id="FungiDB:JI435_094460"/>
<dbReference type="RefSeq" id="XP_001799739.1">
    <property type="nucleotide sequence ID" value="XM_001799687.1"/>
</dbReference>
<protein>
    <recommendedName>
        <fullName evidence="1">Heterokaryon incompatibility domain-containing protein</fullName>
    </recommendedName>
</protein>
<dbReference type="PANTHER" id="PTHR33112:SF10">
    <property type="entry name" value="TOL"/>
    <property type="match status" value="1"/>
</dbReference>
<dbReference type="AlphaFoldDB" id="Q0UFL8"/>
<accession>Q0UFL8</accession>
<proteinExistence type="predicted"/>
<dbReference type="InParanoid" id="Q0UFL8"/>
<reference evidence="3" key="1">
    <citation type="journal article" date="2007" name="Plant Cell">
        <title>Dothideomycete-plant interactions illuminated by genome sequencing and EST analysis of the wheat pathogen Stagonospora nodorum.</title>
        <authorList>
            <person name="Hane J.K."/>
            <person name="Lowe R.G."/>
            <person name="Solomon P.S."/>
            <person name="Tan K.C."/>
            <person name="Schoch C.L."/>
            <person name="Spatafora J.W."/>
            <person name="Crous P.W."/>
            <person name="Kodira C."/>
            <person name="Birren B.W."/>
            <person name="Galagan J.E."/>
            <person name="Torriani S.F."/>
            <person name="McDonald B.A."/>
            <person name="Oliver R.P."/>
        </authorList>
    </citation>
    <scope>NUCLEOTIDE SEQUENCE [LARGE SCALE GENOMIC DNA]</scope>
    <source>
        <strain evidence="3">SN15 / ATCC MYA-4574 / FGSC 10173</strain>
    </source>
</reference>
<evidence type="ECO:0000259" key="1">
    <source>
        <dbReference type="Pfam" id="PF06985"/>
    </source>
</evidence>
<dbReference type="Proteomes" id="UP000001055">
    <property type="component" value="Unassembled WGS sequence"/>
</dbReference>
<evidence type="ECO:0000313" key="2">
    <source>
        <dbReference type="EMBL" id="EAT82711.1"/>
    </source>
</evidence>
<sequence>MALVLVERKLLFSPPLCSFCQQLITSELDRPTAQVDDILYPERDRLSRKRAKTYSEDCGLCDYAICNLELSGLKWKDGENAWSLRAVLYPRTRHVRCNEIEANANYSCPTRLIQISDDTLHLVCLPPDTRVKYVALFHCWGHHQPITTTTGNIEAHKASIPLESMPKTFQDAIVTTKEFGIEFIWIDSLCIIQDSPSDWEYEAARMASVYSGATCTIAAVWGMNGTCGCFRDHCPTLRISIDEQRIIGTHITHRAHEMYLRPPLKSRKYLREAVLNTHAWTLQEIVLSRRIILFAEDQMYWHCTSLYESEDSLDSVTDMAGTSLDIPSLGAVARNGEQSKDMLYESWQTTMKSYSLRQLTNGGDKLAALAGITEFFGVSLPTRLWLDCGGEI</sequence>
<dbReference type="KEGG" id="pno:SNOG_09446"/>
<dbReference type="EMBL" id="CH445339">
    <property type="protein sequence ID" value="EAT82711.1"/>
    <property type="molecule type" value="Genomic_DNA"/>
</dbReference>
<organism evidence="2 3">
    <name type="scientific">Phaeosphaeria nodorum (strain SN15 / ATCC MYA-4574 / FGSC 10173)</name>
    <name type="common">Glume blotch fungus</name>
    <name type="synonym">Parastagonospora nodorum</name>
    <dbReference type="NCBI Taxonomy" id="321614"/>
    <lineage>
        <taxon>Eukaryota</taxon>
        <taxon>Fungi</taxon>
        <taxon>Dikarya</taxon>
        <taxon>Ascomycota</taxon>
        <taxon>Pezizomycotina</taxon>
        <taxon>Dothideomycetes</taxon>
        <taxon>Pleosporomycetidae</taxon>
        <taxon>Pleosporales</taxon>
        <taxon>Pleosporineae</taxon>
        <taxon>Phaeosphaeriaceae</taxon>
        <taxon>Parastagonospora</taxon>
    </lineage>
</organism>
<dbReference type="PANTHER" id="PTHR33112">
    <property type="entry name" value="DOMAIN PROTEIN, PUTATIVE-RELATED"/>
    <property type="match status" value="1"/>
</dbReference>
<name>Q0UFL8_PHANO</name>
<dbReference type="InterPro" id="IPR010730">
    <property type="entry name" value="HET"/>
</dbReference>
<gene>
    <name evidence="2" type="ORF">SNOG_09446</name>
</gene>
<dbReference type="STRING" id="321614.Q0UFL8"/>
<dbReference type="Pfam" id="PF06985">
    <property type="entry name" value="HET"/>
    <property type="match status" value="1"/>
</dbReference>
<dbReference type="OMA" id="TTCECGQ"/>